<evidence type="ECO:0000259" key="6">
    <source>
        <dbReference type="Pfam" id="PF11806"/>
    </source>
</evidence>
<dbReference type="Pfam" id="PF00756">
    <property type="entry name" value="Esterase"/>
    <property type="match status" value="1"/>
</dbReference>
<keyword evidence="3" id="KW-0378">Hydrolase</keyword>
<evidence type="ECO:0000313" key="8">
    <source>
        <dbReference type="Proteomes" id="UP000094291"/>
    </source>
</evidence>
<dbReference type="AlphaFoldDB" id="A0A1E2V7W0"/>
<dbReference type="GO" id="GO:0006826">
    <property type="term" value="P:iron ion transport"/>
    <property type="evidence" value="ECO:0007669"/>
    <property type="project" value="InterPro"/>
</dbReference>
<dbReference type="InterPro" id="IPR029058">
    <property type="entry name" value="AB_hydrolase_fold"/>
</dbReference>
<organism evidence="7 8">
    <name type="scientific">Terasakiispira papahanaumokuakeensis</name>
    <dbReference type="NCBI Taxonomy" id="197479"/>
    <lineage>
        <taxon>Bacteria</taxon>
        <taxon>Pseudomonadati</taxon>
        <taxon>Pseudomonadota</taxon>
        <taxon>Gammaproteobacteria</taxon>
        <taxon>Oceanospirillales</taxon>
        <taxon>Terasakiispira</taxon>
    </lineage>
</organism>
<evidence type="ECO:0000256" key="4">
    <source>
        <dbReference type="ARBA" id="ARBA00024201"/>
    </source>
</evidence>
<dbReference type="Gene3D" id="2.60.40.10">
    <property type="entry name" value="Immunoglobulins"/>
    <property type="match status" value="1"/>
</dbReference>
<proteinExistence type="inferred from homology"/>
<dbReference type="Proteomes" id="UP000094291">
    <property type="component" value="Unassembled WGS sequence"/>
</dbReference>
<comment type="subcellular location">
    <subcellularLocation>
        <location evidence="1">Cytoplasm</location>
    </subcellularLocation>
</comment>
<protein>
    <recommendedName>
        <fullName evidence="6">Enterochelin esterase N-terminal domain-containing protein</fullName>
    </recommendedName>
</protein>
<dbReference type="Pfam" id="PF11806">
    <property type="entry name" value="Enterochelin_N"/>
    <property type="match status" value="1"/>
</dbReference>
<dbReference type="STRING" id="197479.BFW38_04545"/>
<dbReference type="GO" id="GO:0005506">
    <property type="term" value="F:iron ion binding"/>
    <property type="evidence" value="ECO:0007669"/>
    <property type="project" value="InterPro"/>
</dbReference>
<dbReference type="GO" id="GO:0008849">
    <property type="term" value="F:enterochelin esterase activity"/>
    <property type="evidence" value="ECO:0007669"/>
    <property type="project" value="InterPro"/>
</dbReference>
<dbReference type="PANTHER" id="PTHR48098">
    <property type="entry name" value="ENTEROCHELIN ESTERASE-RELATED"/>
    <property type="match status" value="1"/>
</dbReference>
<comment type="caution">
    <text evidence="7">The sequence shown here is derived from an EMBL/GenBank/DDBJ whole genome shotgun (WGS) entry which is preliminary data.</text>
</comment>
<keyword evidence="2" id="KW-0963">Cytoplasm</keyword>
<dbReference type="InterPro" id="IPR000801">
    <property type="entry name" value="Esterase-like"/>
</dbReference>
<keyword evidence="8" id="KW-1185">Reference proteome</keyword>
<evidence type="ECO:0000256" key="2">
    <source>
        <dbReference type="ARBA" id="ARBA00022490"/>
    </source>
</evidence>
<dbReference type="GO" id="GO:0005737">
    <property type="term" value="C:cytoplasm"/>
    <property type="evidence" value="ECO:0007669"/>
    <property type="project" value="UniProtKB-SubCell"/>
</dbReference>
<gene>
    <name evidence="7" type="ORF">BFW38_04545</name>
</gene>
<feature type="domain" description="Enterochelin esterase N-terminal" evidence="6">
    <location>
        <begin position="190"/>
        <end position="276"/>
    </location>
</feature>
<comment type="similarity">
    <text evidence="4">Belongs to the Fes family.</text>
</comment>
<evidence type="ECO:0000313" key="7">
    <source>
        <dbReference type="EMBL" id="ODC02926.1"/>
    </source>
</evidence>
<reference evidence="7 8" key="1">
    <citation type="submission" date="2016-08" db="EMBL/GenBank/DDBJ databases">
        <authorList>
            <person name="Seilhamer J.J."/>
        </authorList>
    </citation>
    <scope>NUCLEOTIDE SEQUENCE [LARGE SCALE GENOMIC DNA]</scope>
    <source>
        <strain evidence="7 8">PH27A</strain>
    </source>
</reference>
<dbReference type="InterPro" id="IPR013783">
    <property type="entry name" value="Ig-like_fold"/>
</dbReference>
<evidence type="ECO:0000256" key="3">
    <source>
        <dbReference type="ARBA" id="ARBA00022801"/>
    </source>
</evidence>
<dbReference type="EMBL" id="MDTQ01000001">
    <property type="protein sequence ID" value="ODC02926.1"/>
    <property type="molecule type" value="Genomic_DNA"/>
</dbReference>
<dbReference type="InterPro" id="IPR021764">
    <property type="entry name" value="Enterochelin_esterase_N"/>
</dbReference>
<accession>A0A1E2V7W0</accession>
<sequence length="600" mass="67778">MTLGLACCVWALSLSVSAAFAASVSEPPESDRSPAADVLSLPAHLTRGEGHFLFRLSLQQGDYIQGRIQGDGAFHAWLSTPNQAFWRHLNRYGETFSHFQWVAPRTGVYFLEVDADQVWQIHLSQLNRLPFDPLKPAHKRPESPRIQAAIERLKAGQSEDKVWFDLVAEGTPLVEPLPQYAELAPHQRLVTFLWRGAQHNVQFLGALGGVNNELYRLPYTRDIWFRSYQMPDDTRMSYQLAPDVPNVVGDAQVQKEAALATAQRDPYNREPWGADWDEPFDARADPFLLKSTLALERASQDTFLTPPEHSIPFMQRYHFRGTLDHQLSSLVHHIDLWQPDHLLVKAYLAAKDPLTGKDAFADKKTLSEKSHFAEAEEVSLPVVIFLNGQRYQDEIPAIRVLHNLMHEGLIPPVVAALVSYPNQDAQQDALACNPAFSDFIAQKLLPLIRQETRLRLRRRHIMLVGAGDGGLAAACAAYRYPQYFGMVLSQSGAFGWHPNHPDESEALIARFEQRLPQRPIRFYFSAGWFENDFDEGPGVRSSTQHLAQVLEHQGYPVALEMFNAGHDAYHWRATLWRGLVKLLGPLSAEVKMPRRAGAND</sequence>
<dbReference type="SUPFAM" id="SSF81296">
    <property type="entry name" value="E set domains"/>
    <property type="match status" value="1"/>
</dbReference>
<dbReference type="InterPro" id="IPR050583">
    <property type="entry name" value="Mycobacterial_A85_antigen"/>
</dbReference>
<evidence type="ECO:0000256" key="5">
    <source>
        <dbReference type="SAM" id="SignalP"/>
    </source>
</evidence>
<name>A0A1E2V7W0_9GAMM</name>
<feature type="signal peptide" evidence="5">
    <location>
        <begin position="1"/>
        <end position="21"/>
    </location>
</feature>
<feature type="chain" id="PRO_5009119631" description="Enterochelin esterase N-terminal domain-containing protein" evidence="5">
    <location>
        <begin position="22"/>
        <end position="600"/>
    </location>
</feature>
<evidence type="ECO:0000256" key="1">
    <source>
        <dbReference type="ARBA" id="ARBA00004496"/>
    </source>
</evidence>
<dbReference type="InterPro" id="IPR014756">
    <property type="entry name" value="Ig_E-set"/>
</dbReference>
<dbReference type="Gene3D" id="3.40.50.1820">
    <property type="entry name" value="alpha/beta hydrolase"/>
    <property type="match status" value="1"/>
</dbReference>
<dbReference type="SUPFAM" id="SSF53474">
    <property type="entry name" value="alpha/beta-Hydrolases"/>
    <property type="match status" value="1"/>
</dbReference>
<keyword evidence="5" id="KW-0732">Signal</keyword>
<dbReference type="PANTHER" id="PTHR48098:SF3">
    <property type="entry name" value="IRON(III) ENTEROBACTIN ESTERASE"/>
    <property type="match status" value="1"/>
</dbReference>